<evidence type="ECO:0000256" key="1">
    <source>
        <dbReference type="ARBA" id="ARBA00004571"/>
    </source>
</evidence>
<dbReference type="InterPro" id="IPR039426">
    <property type="entry name" value="TonB-dep_rcpt-like"/>
</dbReference>
<keyword evidence="3" id="KW-1134">Transmembrane beta strand</keyword>
<keyword evidence="4" id="KW-0812">Transmembrane</keyword>
<keyword evidence="8" id="KW-0998">Cell outer membrane</keyword>
<dbReference type="SUPFAM" id="SSF56925">
    <property type="entry name" value="OMPA-like"/>
    <property type="match status" value="1"/>
</dbReference>
<evidence type="ECO:0000256" key="6">
    <source>
        <dbReference type="ARBA" id="ARBA00023077"/>
    </source>
</evidence>
<evidence type="ECO:0000256" key="2">
    <source>
        <dbReference type="ARBA" id="ARBA00022448"/>
    </source>
</evidence>
<dbReference type="OrthoDB" id="9796221at2"/>
<name>A0A562L324_9BRAD</name>
<evidence type="ECO:0000256" key="4">
    <source>
        <dbReference type="ARBA" id="ARBA00022692"/>
    </source>
</evidence>
<protein>
    <submittedName>
        <fullName evidence="15">Iron complex outermembrane receptor protein</fullName>
    </submittedName>
</protein>
<dbReference type="Pfam" id="PF13505">
    <property type="entry name" value="OMP_b-brl"/>
    <property type="match status" value="1"/>
</dbReference>
<dbReference type="InterPro" id="IPR036942">
    <property type="entry name" value="Beta-barrel_TonB_sf"/>
</dbReference>
<dbReference type="GO" id="GO:0009279">
    <property type="term" value="C:cell outer membrane"/>
    <property type="evidence" value="ECO:0007669"/>
    <property type="project" value="UniProtKB-SubCell"/>
</dbReference>
<keyword evidence="16" id="KW-1185">Reference proteome</keyword>
<dbReference type="Pfam" id="PF00593">
    <property type="entry name" value="TonB_dep_Rec_b-barrel"/>
    <property type="match status" value="1"/>
</dbReference>
<dbReference type="Pfam" id="PF07715">
    <property type="entry name" value="Plug"/>
    <property type="match status" value="1"/>
</dbReference>
<evidence type="ECO:0000256" key="5">
    <source>
        <dbReference type="ARBA" id="ARBA00022729"/>
    </source>
</evidence>
<dbReference type="InterPro" id="IPR037066">
    <property type="entry name" value="Plug_dom_sf"/>
</dbReference>
<dbReference type="SUPFAM" id="SSF56935">
    <property type="entry name" value="Porins"/>
    <property type="match status" value="1"/>
</dbReference>
<dbReference type="InterPro" id="IPR027385">
    <property type="entry name" value="Beta-barrel_OMP"/>
</dbReference>
<feature type="chain" id="PRO_5021814331" evidence="11">
    <location>
        <begin position="31"/>
        <end position="1063"/>
    </location>
</feature>
<reference evidence="15 16" key="1">
    <citation type="journal article" date="2015" name="Stand. Genomic Sci.">
        <title>Genomic Encyclopedia of Bacterial and Archaeal Type Strains, Phase III: the genomes of soil and plant-associated and newly described type strains.</title>
        <authorList>
            <person name="Whitman W.B."/>
            <person name="Woyke T."/>
            <person name="Klenk H.P."/>
            <person name="Zhou Y."/>
            <person name="Lilburn T.G."/>
            <person name="Beck B.J."/>
            <person name="De Vos P."/>
            <person name="Vandamme P."/>
            <person name="Eisen J.A."/>
            <person name="Garrity G."/>
            <person name="Hugenholtz P."/>
            <person name="Kyrpides N.C."/>
        </authorList>
    </citation>
    <scope>NUCLEOTIDE SEQUENCE [LARGE SCALE GENOMIC DNA]</scope>
    <source>
        <strain evidence="15 16">CGMCC 1.10947</strain>
    </source>
</reference>
<comment type="subcellular location">
    <subcellularLocation>
        <location evidence="1">Cell outer membrane</location>
        <topology evidence="1">Multi-pass membrane protein</topology>
    </subcellularLocation>
</comment>
<evidence type="ECO:0000256" key="8">
    <source>
        <dbReference type="ARBA" id="ARBA00023237"/>
    </source>
</evidence>
<comment type="caution">
    <text evidence="15">The sequence shown here is derived from an EMBL/GenBank/DDBJ whole genome shotgun (WGS) entry which is preliminary data.</text>
</comment>
<feature type="domain" description="TonB-dependent receptor-like beta-barrel" evidence="12">
    <location>
        <begin position="357"/>
        <end position="745"/>
    </location>
</feature>
<evidence type="ECO:0000256" key="9">
    <source>
        <dbReference type="RuleBase" id="RU003357"/>
    </source>
</evidence>
<dbReference type="Proteomes" id="UP000317176">
    <property type="component" value="Unassembled WGS sequence"/>
</dbReference>
<feature type="compositionally biased region" description="Low complexity" evidence="10">
    <location>
        <begin position="42"/>
        <end position="91"/>
    </location>
</feature>
<feature type="region of interest" description="Disordered" evidence="10">
    <location>
        <begin position="27"/>
        <end position="137"/>
    </location>
</feature>
<evidence type="ECO:0000313" key="15">
    <source>
        <dbReference type="EMBL" id="TWI02038.1"/>
    </source>
</evidence>
<feature type="domain" description="TonB-dependent receptor plug" evidence="13">
    <location>
        <begin position="144"/>
        <end position="242"/>
    </location>
</feature>
<dbReference type="InterPro" id="IPR000531">
    <property type="entry name" value="Beta-barrel_TonB"/>
</dbReference>
<dbReference type="Gene3D" id="2.40.160.20">
    <property type="match status" value="1"/>
</dbReference>
<comment type="similarity">
    <text evidence="9">Belongs to the TonB-dependent receptor family.</text>
</comment>
<evidence type="ECO:0000256" key="3">
    <source>
        <dbReference type="ARBA" id="ARBA00022452"/>
    </source>
</evidence>
<evidence type="ECO:0000259" key="12">
    <source>
        <dbReference type="Pfam" id="PF00593"/>
    </source>
</evidence>
<dbReference type="PANTHER" id="PTHR30069:SF40">
    <property type="entry name" value="TONB-DEPENDENT RECEPTOR NMB0964-RELATED"/>
    <property type="match status" value="1"/>
</dbReference>
<keyword evidence="5 11" id="KW-0732">Signal</keyword>
<feature type="domain" description="Outer membrane protein beta-barrel" evidence="14">
    <location>
        <begin position="821"/>
        <end position="1056"/>
    </location>
</feature>
<keyword evidence="15" id="KW-0675">Receptor</keyword>
<organism evidence="15 16">
    <name type="scientific">Bradyrhizobium daqingense</name>
    <dbReference type="NCBI Taxonomy" id="993502"/>
    <lineage>
        <taxon>Bacteria</taxon>
        <taxon>Pseudomonadati</taxon>
        <taxon>Pseudomonadota</taxon>
        <taxon>Alphaproteobacteria</taxon>
        <taxon>Hyphomicrobiales</taxon>
        <taxon>Nitrobacteraceae</taxon>
        <taxon>Bradyrhizobium</taxon>
    </lineage>
</organism>
<evidence type="ECO:0000256" key="7">
    <source>
        <dbReference type="ARBA" id="ARBA00023136"/>
    </source>
</evidence>
<evidence type="ECO:0000313" key="16">
    <source>
        <dbReference type="Proteomes" id="UP000317176"/>
    </source>
</evidence>
<dbReference type="PANTHER" id="PTHR30069">
    <property type="entry name" value="TONB-DEPENDENT OUTER MEMBRANE RECEPTOR"/>
    <property type="match status" value="1"/>
</dbReference>
<keyword evidence="7 9" id="KW-0472">Membrane</keyword>
<dbReference type="Gene3D" id="2.40.170.20">
    <property type="entry name" value="TonB-dependent receptor, beta-barrel domain"/>
    <property type="match status" value="1"/>
</dbReference>
<evidence type="ECO:0000256" key="11">
    <source>
        <dbReference type="SAM" id="SignalP"/>
    </source>
</evidence>
<dbReference type="AlphaFoldDB" id="A0A562L324"/>
<evidence type="ECO:0000259" key="14">
    <source>
        <dbReference type="Pfam" id="PF13505"/>
    </source>
</evidence>
<dbReference type="InterPro" id="IPR011250">
    <property type="entry name" value="OMP/PagP_B-barrel"/>
</dbReference>
<feature type="signal peptide" evidence="11">
    <location>
        <begin position="1"/>
        <end position="30"/>
    </location>
</feature>
<dbReference type="InterPro" id="IPR012910">
    <property type="entry name" value="Plug_dom"/>
</dbReference>
<sequence length="1063" mass="112439">MRVCVARRALSGTTSVALICLHGIAAAQQAAPPSTDSPSRPPAAQSQPQATPDASNARPAAAPAPAPSASGSPSTATSAQPSSPAQANAPSEIEIPQVTVESRQRRPTRRTTRNEAAGRTTASRSAPAPATLPTVASAVPPFAPSALTGDQIQTSASPSFGNLFFTAPGATSAGLSTQSSRPVLRGLSDAKVRIQENGIGSVDVSDIAQDHGVPLDPLALQRTEIFRGPGALRFGSQAVGGIVDVTNNRIPTAAPVGGMAAELRSAVTSVDNGWESGLLLDAGAGNAAVHADVYGRGAQDYRIPSYPYLAPPSPAPAFNGRQPNSAMQSAGAAIGGSYLFDGGYAGLSISRFTSDYHVPGIASAESQQHNDLEQTKIMSKGEYRPDAMAIAAVRYWLSYSDYRHDEVDVNQTAFGTFQTIGATFKNRATEGKVEVESRPVATPLGALTGIVGVQGAYQRLDTIGQAILLPAQTTTAAGYVFEELQHTDTLRTQFAARIESVDVAGTSFEFPSSYLPPPNEPANAPSRSSFLPTSLSLGVIKDLPSYLQASLTLQRIQRAPRALELFASGPDDSEKTFKIGNPDLSLETANTAEIGLKRTRGDVRFDANLYYTRYDKFIFGQSTGNFCGATFASCVAGGTGDYIQVAYSQRDAIFRGGELSWQWDVSPLSGGIFGLEGQFDVVRATFTDGTNVPRIPPMRLGGGVYWRSDAWYARLNLLHAFRQNDFAQFDTPTDGYNLLKLQIEHRQRWKDSPWGAVELATGLIGDNLLNADIRNSVQFHKDEILQPGRTVKLFLNVKYGADALATNRIGIAREQDTPSIFGQAPSAPSWDWSGLYAGGNAGYSWGAAKTYAGFIDNASQTPLYGERPSARLDHAGLGVQAGYNWTMGRMVAGIEGDFVYADQHGQSSTTCPTAACNAALLPLDAPTTASMAYRLDWMASLRGRVGVAVTPATLAYLTAGVPFGTVSSSGSVSGFTTTGVATTTPFNVDTFRFGWAVGAGLESRLLGNWTGRIEYLHADLGSFRATPNMASGMATSFDSDAQVRTDTVRVGVNYKFGAMIAGD</sequence>
<gene>
    <name evidence="15" type="ORF">IQ17_04398</name>
</gene>
<feature type="compositionally biased region" description="Low complexity" evidence="10">
    <location>
        <begin position="119"/>
        <end position="137"/>
    </location>
</feature>
<keyword evidence="6 9" id="KW-0798">TonB box</keyword>
<accession>A0A562L324</accession>
<evidence type="ECO:0000259" key="13">
    <source>
        <dbReference type="Pfam" id="PF07715"/>
    </source>
</evidence>
<dbReference type="EMBL" id="VLKL01000012">
    <property type="protein sequence ID" value="TWI02038.1"/>
    <property type="molecule type" value="Genomic_DNA"/>
</dbReference>
<dbReference type="GO" id="GO:0044718">
    <property type="term" value="P:siderophore transmembrane transport"/>
    <property type="evidence" value="ECO:0007669"/>
    <property type="project" value="TreeGrafter"/>
</dbReference>
<dbReference type="Gene3D" id="2.170.130.10">
    <property type="entry name" value="TonB-dependent receptor, plug domain"/>
    <property type="match status" value="1"/>
</dbReference>
<proteinExistence type="inferred from homology"/>
<dbReference type="GO" id="GO:0015344">
    <property type="term" value="F:siderophore uptake transmembrane transporter activity"/>
    <property type="evidence" value="ECO:0007669"/>
    <property type="project" value="TreeGrafter"/>
</dbReference>
<keyword evidence="2" id="KW-0813">Transport</keyword>
<evidence type="ECO:0000256" key="10">
    <source>
        <dbReference type="SAM" id="MobiDB-lite"/>
    </source>
</evidence>